<proteinExistence type="predicted"/>
<sequence length="61" mass="7020">MEINIQFIYVTSLIGLQVKLQLNNGVILHSNDYFQAAGCDQTWEGKIQNCYLNVDFATLYF</sequence>
<protein>
    <submittedName>
        <fullName evidence="1">Uncharacterized protein</fullName>
    </submittedName>
</protein>
<organism evidence="1">
    <name type="scientific">Lepeophtheirus salmonis</name>
    <name type="common">Salmon louse</name>
    <name type="synonym">Caligus salmonis</name>
    <dbReference type="NCBI Taxonomy" id="72036"/>
    <lineage>
        <taxon>Eukaryota</taxon>
        <taxon>Metazoa</taxon>
        <taxon>Ecdysozoa</taxon>
        <taxon>Arthropoda</taxon>
        <taxon>Crustacea</taxon>
        <taxon>Multicrustacea</taxon>
        <taxon>Hexanauplia</taxon>
        <taxon>Copepoda</taxon>
        <taxon>Siphonostomatoida</taxon>
        <taxon>Caligidae</taxon>
        <taxon>Lepeophtheirus</taxon>
    </lineage>
</organism>
<dbReference type="AlphaFoldDB" id="A0A0K2TBN0"/>
<dbReference type="EMBL" id="HACA01005894">
    <property type="protein sequence ID" value="CDW23255.1"/>
    <property type="molecule type" value="Transcribed_RNA"/>
</dbReference>
<name>A0A0K2TBN0_LEPSM</name>
<evidence type="ECO:0000313" key="1">
    <source>
        <dbReference type="EMBL" id="CDW23255.1"/>
    </source>
</evidence>
<reference evidence="1" key="1">
    <citation type="submission" date="2014-05" db="EMBL/GenBank/DDBJ databases">
        <authorList>
            <person name="Chronopoulou M."/>
        </authorList>
    </citation>
    <scope>NUCLEOTIDE SEQUENCE</scope>
    <source>
        <tissue evidence="1">Whole organism</tissue>
    </source>
</reference>
<accession>A0A0K2TBN0</accession>